<evidence type="ECO:0000313" key="3">
    <source>
        <dbReference type="Proteomes" id="UP000005204"/>
    </source>
</evidence>
<evidence type="ECO:0000313" key="2">
    <source>
        <dbReference type="EnsemblMetazoa" id="XP_037875673.1"/>
    </source>
</evidence>
<protein>
    <recommendedName>
        <fullName evidence="1">DUF7869 domain-containing protein</fullName>
    </recommendedName>
</protein>
<dbReference type="AlphaFoldDB" id="A0A8R2M6N9"/>
<reference evidence="2" key="2">
    <citation type="submission" date="2022-06" db="UniProtKB">
        <authorList>
            <consortium name="EnsemblMetazoa"/>
        </authorList>
    </citation>
    <scope>IDENTIFICATION</scope>
    <source>
        <strain evidence="2">p50T (Dazao)</strain>
    </source>
</reference>
<proteinExistence type="predicted"/>
<dbReference type="EnsemblMetazoa" id="XM_038019745.1">
    <property type="protein sequence ID" value="XP_037875673.1"/>
    <property type="gene ID" value="LOC119630407"/>
</dbReference>
<reference evidence="3" key="1">
    <citation type="journal article" date="2008" name="Insect Biochem. Mol. Biol.">
        <title>The genome of a lepidopteran model insect, the silkworm Bombyx mori.</title>
        <authorList>
            <consortium name="International Silkworm Genome Consortium"/>
        </authorList>
    </citation>
    <scope>NUCLEOTIDE SEQUENCE [LARGE SCALE GENOMIC DNA]</scope>
    <source>
        <strain evidence="3">p50T</strain>
    </source>
</reference>
<dbReference type="Pfam" id="PF25273">
    <property type="entry name" value="DUF7869"/>
    <property type="match status" value="1"/>
</dbReference>
<dbReference type="InterPro" id="IPR057191">
    <property type="entry name" value="DUF7869"/>
</dbReference>
<name>A0A8R2M6N9_BOMMO</name>
<dbReference type="PANTHER" id="PTHR10773">
    <property type="entry name" value="DNA-DIRECTED RNA POLYMERASES I, II, AND III SUBUNIT RPABC2"/>
    <property type="match status" value="1"/>
</dbReference>
<evidence type="ECO:0000259" key="1">
    <source>
        <dbReference type="Pfam" id="PF25273"/>
    </source>
</evidence>
<feature type="domain" description="DUF7869" evidence="1">
    <location>
        <begin position="566"/>
        <end position="681"/>
    </location>
</feature>
<dbReference type="PANTHER" id="PTHR10773:SF19">
    <property type="match status" value="1"/>
</dbReference>
<accession>A0A8R2M6N9</accession>
<organism evidence="2 3">
    <name type="scientific">Bombyx mori</name>
    <name type="common">Silk moth</name>
    <dbReference type="NCBI Taxonomy" id="7091"/>
    <lineage>
        <taxon>Eukaryota</taxon>
        <taxon>Metazoa</taxon>
        <taxon>Ecdysozoa</taxon>
        <taxon>Arthropoda</taxon>
        <taxon>Hexapoda</taxon>
        <taxon>Insecta</taxon>
        <taxon>Pterygota</taxon>
        <taxon>Neoptera</taxon>
        <taxon>Endopterygota</taxon>
        <taxon>Lepidoptera</taxon>
        <taxon>Glossata</taxon>
        <taxon>Ditrysia</taxon>
        <taxon>Bombycoidea</taxon>
        <taxon>Bombycidae</taxon>
        <taxon>Bombycinae</taxon>
        <taxon>Bombyx</taxon>
    </lineage>
</organism>
<sequence>MLSSRPYKDLDVHSDPSKKLHLDNFDTQLSPSALFTDISNKQHEKDFNIEPYGEDLHTLEWNSAESLFARPCLELNVLSASSQEMYTVGVATDNGSQPSTTVLLTDISKNFVRSTSFQNKGTDKFMSFEEDFSPSDEVYIPDTDEDATECEFVGKRQVTIPETSSSSIEDVENMIDNKETQLLNTNSSEIQSESSHYISTKTNSRKRTRNISDWKCNIRKQSILSGKAYTSKKGKFVPEKKIKPVCACRLKCNERISENVRTTIYQKYYAEDMTWDRKRQFIISRVSEAPTARSRRRDPDQLPKRAYTLHYTFLINEKVEKVCKKFFLNTLAISETVVRNAVKKSTNGFVQADRRGRHEPSNKIAEIVKETVRKHIDNVPKYESHYSRSRTERLYLGNHLNIDKLYSLYVEFCAEQNLPKENIAKAWLYRHIFNTEYNLGFNPPANDTCDDCDAFVIKLKNTTNETERDNIKAEHDIHLQESNLRYTLKGFDKVEAIESHGAKNILTVDLQKCLPTPYLTNSQSFYHRKLWTFNFTIMDSAPKESWCFMWDETVAGRGGNEMASGIVKFFEQTDDSALKEVTLWSDNCAGQNKNVYLMMAYFWILTQKEHLQIINHKYLLKGHTHMEVDVIHSIIEREKKKIQEFPIVTPWDWQQFIKSCSRNNKIKVINMETDHFKDFSAFCEGSSAPFVHRKKSNAGETVPYSGIVWMQFRKNEMGSMFYKTSFDQETFEQVSFIRNKRRAFSIPTPKPIRETRKPISKLKYNDLQKSLRWIPSMFHEYYKNLPCAEVPDLPEACE</sequence>
<keyword evidence="3" id="KW-1185">Reference proteome</keyword>
<dbReference type="Proteomes" id="UP000005204">
    <property type="component" value="Unassembled WGS sequence"/>
</dbReference>